<dbReference type="PANTHER" id="PTHR12634:SF15">
    <property type="entry name" value="SERINE_THREONINE-PROTEIN PHOSPHATASE 6 REGULATORY SUBUNIT 2"/>
    <property type="match status" value="1"/>
</dbReference>
<dbReference type="InterPro" id="IPR016024">
    <property type="entry name" value="ARM-type_fold"/>
</dbReference>
<dbReference type="GO" id="GO:0019888">
    <property type="term" value="F:protein phosphatase regulator activity"/>
    <property type="evidence" value="ECO:0007669"/>
    <property type="project" value="TreeGrafter"/>
</dbReference>
<dbReference type="Proteomes" id="UP000007635">
    <property type="component" value="Chromosome IV"/>
</dbReference>
<proteinExistence type="inferred from homology"/>
<comment type="similarity">
    <text evidence="1">Belongs to the SAPS family.</text>
</comment>
<dbReference type="Ensembl" id="ENSGACT00000077863.1">
    <property type="protein sequence ID" value="ENSGACP00000061856.1"/>
    <property type="gene ID" value="ENSGACG00000019383.2"/>
</dbReference>
<protein>
    <submittedName>
        <fullName evidence="2">Protein phosphatase 6 regulatory subunit 2</fullName>
    </submittedName>
</protein>
<evidence type="ECO:0000313" key="3">
    <source>
        <dbReference type="Proteomes" id="UP000007635"/>
    </source>
</evidence>
<dbReference type="SUPFAM" id="SSF48371">
    <property type="entry name" value="ARM repeat"/>
    <property type="match status" value="1"/>
</dbReference>
<keyword evidence="3" id="KW-1185">Reference proteome</keyword>
<name>A0AAQ4RDN6_GASAC</name>
<dbReference type="GO" id="GO:0005634">
    <property type="term" value="C:nucleus"/>
    <property type="evidence" value="ECO:0007669"/>
    <property type="project" value="TreeGrafter"/>
</dbReference>
<dbReference type="GeneTree" id="ENSGT00390000009899"/>
<accession>A0AAQ4RDN6</accession>
<dbReference type="PANTHER" id="PTHR12634">
    <property type="entry name" value="SIT4 YEAST -ASSOCIATING PROTEIN-RELATED"/>
    <property type="match status" value="1"/>
</dbReference>
<organism evidence="2 3">
    <name type="scientific">Gasterosteus aculeatus aculeatus</name>
    <name type="common">three-spined stickleback</name>
    <dbReference type="NCBI Taxonomy" id="481459"/>
    <lineage>
        <taxon>Eukaryota</taxon>
        <taxon>Metazoa</taxon>
        <taxon>Chordata</taxon>
        <taxon>Craniata</taxon>
        <taxon>Vertebrata</taxon>
        <taxon>Euteleostomi</taxon>
        <taxon>Actinopterygii</taxon>
        <taxon>Neopterygii</taxon>
        <taxon>Teleostei</taxon>
        <taxon>Neoteleostei</taxon>
        <taxon>Acanthomorphata</taxon>
        <taxon>Eupercaria</taxon>
        <taxon>Perciformes</taxon>
        <taxon>Cottioidei</taxon>
        <taxon>Gasterosteales</taxon>
        <taxon>Gasterosteidae</taxon>
        <taxon>Gasterosteus</taxon>
    </lineage>
</organism>
<reference evidence="2" key="3">
    <citation type="submission" date="2025-09" db="UniProtKB">
        <authorList>
            <consortium name="Ensembl"/>
        </authorList>
    </citation>
    <scope>IDENTIFICATION</scope>
</reference>
<evidence type="ECO:0000313" key="2">
    <source>
        <dbReference type="Ensembl" id="ENSGACP00000061856.1"/>
    </source>
</evidence>
<reference evidence="2 3" key="1">
    <citation type="journal article" date="2021" name="G3 (Bethesda)">
        <title>Improved contiguity of the threespine stickleback genome using long-read sequencing.</title>
        <authorList>
            <person name="Nath S."/>
            <person name="Shaw D.E."/>
            <person name="White M.A."/>
        </authorList>
    </citation>
    <scope>NUCLEOTIDE SEQUENCE [LARGE SCALE GENOMIC DNA]</scope>
    <source>
        <strain evidence="2 3">Lake Benthic</strain>
    </source>
</reference>
<dbReference type="GO" id="GO:0019903">
    <property type="term" value="F:protein phosphatase binding"/>
    <property type="evidence" value="ECO:0007669"/>
    <property type="project" value="InterPro"/>
</dbReference>
<dbReference type="AlphaFoldDB" id="A0AAQ4RDN6"/>
<dbReference type="GO" id="GO:0005829">
    <property type="term" value="C:cytosol"/>
    <property type="evidence" value="ECO:0007669"/>
    <property type="project" value="TreeGrafter"/>
</dbReference>
<reference evidence="2" key="2">
    <citation type="submission" date="2025-08" db="UniProtKB">
        <authorList>
            <consortium name="Ensembl"/>
        </authorList>
    </citation>
    <scope>IDENTIFICATION</scope>
</reference>
<sequence>MFWKFDLHTTSHIDQLLDRDDVTLRELMEEDDVLQECKAQNRRLLLFLSQDQCMQELVNLITTEPPTDLEERMRFKFPNIACELLTSDVPIINDKLGADESLLEVLYHFLEQDPPLNPLLASFFSKTIGNLIARKTEQVISFLKKKEGFIGLVLNHIDASAMMDLLLRLISCVEPAPLRQEVLHWLNEEKLVQRLTELIHTGKDEERQSNASQTLCDIIRLSRDQANQMQENMEADPLLAVLESQDSVAGLLKNMFEGERSEASIVNGTQVLLTLLETRRPGLEGLMDLYSQGYERSYTVNSSILNAIEPHLKDFQQLLLVPPKKSAILTTVGVLEQPLGNARLHMARLVAALLQTSAPSICQELCNLATMDLLLDLFFKYSWNNFLHFQVELCVDDPHASIHNALVAHLFQKCQLVQRILDAWEENDKIQAEGGTRRGNMGHLTRIANMVVQNLEKGPVHNQITDLIKELPEDCRGRWESFVDETLRETNRRNTVELVSTHNMHSSSEDDDMESPFPNDLSLQQAFSDYQIQQMTANFVDQFGFNDEEFSEHDENIK</sequence>
<dbReference type="InterPro" id="IPR007587">
    <property type="entry name" value="SAPS"/>
</dbReference>
<evidence type="ECO:0000256" key="1">
    <source>
        <dbReference type="ARBA" id="ARBA00006180"/>
    </source>
</evidence>
<dbReference type="Pfam" id="PF04499">
    <property type="entry name" value="SAPS"/>
    <property type="match status" value="1"/>
</dbReference>